<dbReference type="Proteomes" id="UP000479710">
    <property type="component" value="Unassembled WGS sequence"/>
</dbReference>
<reference evidence="1 2" key="1">
    <citation type="submission" date="2019-11" db="EMBL/GenBank/DDBJ databases">
        <title>Whole genome sequence of Oryza granulata.</title>
        <authorList>
            <person name="Li W."/>
        </authorList>
    </citation>
    <scope>NUCLEOTIDE SEQUENCE [LARGE SCALE GENOMIC DNA]</scope>
    <source>
        <strain evidence="2">cv. Menghai</strain>
        <tissue evidence="1">Leaf</tissue>
    </source>
</reference>
<organism evidence="1 2">
    <name type="scientific">Oryza meyeriana var. granulata</name>
    <dbReference type="NCBI Taxonomy" id="110450"/>
    <lineage>
        <taxon>Eukaryota</taxon>
        <taxon>Viridiplantae</taxon>
        <taxon>Streptophyta</taxon>
        <taxon>Embryophyta</taxon>
        <taxon>Tracheophyta</taxon>
        <taxon>Spermatophyta</taxon>
        <taxon>Magnoliopsida</taxon>
        <taxon>Liliopsida</taxon>
        <taxon>Poales</taxon>
        <taxon>Poaceae</taxon>
        <taxon>BOP clade</taxon>
        <taxon>Oryzoideae</taxon>
        <taxon>Oryzeae</taxon>
        <taxon>Oryzinae</taxon>
        <taxon>Oryza</taxon>
        <taxon>Oryza meyeriana</taxon>
    </lineage>
</organism>
<accession>A0A6G1DXI1</accession>
<dbReference type="EMBL" id="SPHZ02000005">
    <property type="protein sequence ID" value="KAF0916383.1"/>
    <property type="molecule type" value="Genomic_DNA"/>
</dbReference>
<keyword evidence="2" id="KW-1185">Reference proteome</keyword>
<proteinExistence type="predicted"/>
<evidence type="ECO:0000313" key="2">
    <source>
        <dbReference type="Proteomes" id="UP000479710"/>
    </source>
</evidence>
<protein>
    <recommendedName>
        <fullName evidence="3">DUF834 domain-containing protein</fullName>
    </recommendedName>
</protein>
<evidence type="ECO:0000313" key="1">
    <source>
        <dbReference type="EMBL" id="KAF0916383.1"/>
    </source>
</evidence>
<gene>
    <name evidence="1" type="ORF">E2562_005976</name>
</gene>
<comment type="caution">
    <text evidence="1">The sequence shown here is derived from an EMBL/GenBank/DDBJ whole genome shotgun (WGS) entry which is preliminary data.</text>
</comment>
<name>A0A6G1DXI1_9ORYZ</name>
<dbReference type="AlphaFoldDB" id="A0A6G1DXI1"/>
<sequence length="71" mass="7264">MGKWRLGGGRWRGTMHGGKLLCRLVAGSGGARPWKRGEGMGGGAHQDGEIASVLVAGGAWARAQFGCGKGE</sequence>
<evidence type="ECO:0008006" key="3">
    <source>
        <dbReference type="Google" id="ProtNLM"/>
    </source>
</evidence>